<sequence length="124" mass="13613">MSEVYASGGNGDSQGKRLDLAPFSRLAPDTLHLLERICQVRSYPAGQSVLVAGDTAAFVGFVQSGILRMQKLLPDGRRHIVALLMDGDMFGRIFDGPMPYAIEAAADSKVLCFRRDPFERLILQ</sequence>
<reference evidence="2" key="1">
    <citation type="submission" date="2022-12" db="EMBL/GenBank/DDBJ databases">
        <title>Paracoccus sp. EF6 isolated from a lake water.</title>
        <authorList>
            <person name="Liu H."/>
        </authorList>
    </citation>
    <scope>NUCLEOTIDE SEQUENCE</scope>
    <source>
        <strain evidence="2">EF6</strain>
    </source>
</reference>
<gene>
    <name evidence="2" type="ORF">OU682_16385</name>
</gene>
<dbReference type="Gene3D" id="2.60.120.10">
    <property type="entry name" value="Jelly Rolls"/>
    <property type="match status" value="1"/>
</dbReference>
<evidence type="ECO:0000313" key="2">
    <source>
        <dbReference type="EMBL" id="MCZ0963196.1"/>
    </source>
</evidence>
<dbReference type="Pfam" id="PF00027">
    <property type="entry name" value="cNMP_binding"/>
    <property type="match status" value="1"/>
</dbReference>
<dbReference type="PROSITE" id="PS50042">
    <property type="entry name" value="CNMP_BINDING_3"/>
    <property type="match status" value="1"/>
</dbReference>
<dbReference type="SUPFAM" id="SSF51206">
    <property type="entry name" value="cAMP-binding domain-like"/>
    <property type="match status" value="1"/>
</dbReference>
<dbReference type="InterPro" id="IPR000595">
    <property type="entry name" value="cNMP-bd_dom"/>
</dbReference>
<dbReference type="InterPro" id="IPR014710">
    <property type="entry name" value="RmlC-like_jellyroll"/>
</dbReference>
<comment type="caution">
    <text evidence="2">The sequence shown here is derived from an EMBL/GenBank/DDBJ whole genome shotgun (WGS) entry which is preliminary data.</text>
</comment>
<protein>
    <submittedName>
        <fullName evidence="2">Cyclic nucleotide-binding domain-containing protein</fullName>
    </submittedName>
</protein>
<accession>A0ABT4J7Y5</accession>
<dbReference type="CDD" id="cd00038">
    <property type="entry name" value="CAP_ED"/>
    <property type="match status" value="1"/>
</dbReference>
<evidence type="ECO:0000259" key="1">
    <source>
        <dbReference type="PROSITE" id="PS50042"/>
    </source>
</evidence>
<keyword evidence="3" id="KW-1185">Reference proteome</keyword>
<dbReference type="InterPro" id="IPR018490">
    <property type="entry name" value="cNMP-bd_dom_sf"/>
</dbReference>
<name>A0ABT4J7Y5_9RHOB</name>
<dbReference type="Proteomes" id="UP001149822">
    <property type="component" value="Unassembled WGS sequence"/>
</dbReference>
<feature type="non-terminal residue" evidence="2">
    <location>
        <position position="124"/>
    </location>
</feature>
<dbReference type="EMBL" id="JAPTYD010000030">
    <property type="protein sequence ID" value="MCZ0963196.1"/>
    <property type="molecule type" value="Genomic_DNA"/>
</dbReference>
<dbReference type="RefSeq" id="WP_268943266.1">
    <property type="nucleotide sequence ID" value="NZ_JAPTYD010000030.1"/>
</dbReference>
<proteinExistence type="predicted"/>
<organism evidence="2 3">
    <name type="scientific">Paracoccus benzoatiresistens</name>
    <dbReference type="NCBI Taxonomy" id="2997341"/>
    <lineage>
        <taxon>Bacteria</taxon>
        <taxon>Pseudomonadati</taxon>
        <taxon>Pseudomonadota</taxon>
        <taxon>Alphaproteobacteria</taxon>
        <taxon>Rhodobacterales</taxon>
        <taxon>Paracoccaceae</taxon>
        <taxon>Paracoccus</taxon>
    </lineage>
</organism>
<feature type="domain" description="Cyclic nucleotide-binding" evidence="1">
    <location>
        <begin position="22"/>
        <end position="124"/>
    </location>
</feature>
<evidence type="ECO:0000313" key="3">
    <source>
        <dbReference type="Proteomes" id="UP001149822"/>
    </source>
</evidence>